<proteinExistence type="predicted"/>
<evidence type="ECO:0000313" key="1">
    <source>
        <dbReference type="EMBL" id="KAI6089936.1"/>
    </source>
</evidence>
<reference evidence="1 2" key="1">
    <citation type="journal article" date="2022" name="New Phytol.">
        <title>Ecological generalism drives hyperdiversity of secondary metabolite gene clusters in xylarialean endophytes.</title>
        <authorList>
            <person name="Franco M.E.E."/>
            <person name="Wisecaver J.H."/>
            <person name="Arnold A.E."/>
            <person name="Ju Y.M."/>
            <person name="Slot J.C."/>
            <person name="Ahrendt S."/>
            <person name="Moore L.P."/>
            <person name="Eastman K.E."/>
            <person name="Scott K."/>
            <person name="Konkel Z."/>
            <person name="Mondo S.J."/>
            <person name="Kuo A."/>
            <person name="Hayes R.D."/>
            <person name="Haridas S."/>
            <person name="Andreopoulos B."/>
            <person name="Riley R."/>
            <person name="LaButti K."/>
            <person name="Pangilinan J."/>
            <person name="Lipzen A."/>
            <person name="Amirebrahimi M."/>
            <person name="Yan J."/>
            <person name="Adam C."/>
            <person name="Keymanesh K."/>
            <person name="Ng V."/>
            <person name="Louie K."/>
            <person name="Northen T."/>
            <person name="Drula E."/>
            <person name="Henrissat B."/>
            <person name="Hsieh H.M."/>
            <person name="Youens-Clark K."/>
            <person name="Lutzoni F."/>
            <person name="Miadlikowska J."/>
            <person name="Eastwood D.C."/>
            <person name="Hamelin R.C."/>
            <person name="Grigoriev I.V."/>
            <person name="U'Ren J.M."/>
        </authorList>
    </citation>
    <scope>NUCLEOTIDE SEQUENCE [LARGE SCALE GENOMIC DNA]</scope>
    <source>
        <strain evidence="1 2">ER1909</strain>
    </source>
</reference>
<dbReference type="EMBL" id="MU394293">
    <property type="protein sequence ID" value="KAI6089936.1"/>
    <property type="molecule type" value="Genomic_DNA"/>
</dbReference>
<name>A0ACC0DBC9_9PEZI</name>
<gene>
    <name evidence="1" type="ORF">F4821DRAFT_256502</name>
</gene>
<protein>
    <submittedName>
        <fullName evidence="1">Ferric reductase NAD binding domain-containing protein</fullName>
    </submittedName>
</protein>
<evidence type="ECO:0000313" key="2">
    <source>
        <dbReference type="Proteomes" id="UP001497680"/>
    </source>
</evidence>
<organism evidence="1 2">
    <name type="scientific">Hypoxylon rubiginosum</name>
    <dbReference type="NCBI Taxonomy" id="110542"/>
    <lineage>
        <taxon>Eukaryota</taxon>
        <taxon>Fungi</taxon>
        <taxon>Dikarya</taxon>
        <taxon>Ascomycota</taxon>
        <taxon>Pezizomycotina</taxon>
        <taxon>Sordariomycetes</taxon>
        <taxon>Xylariomycetidae</taxon>
        <taxon>Xylariales</taxon>
        <taxon>Hypoxylaceae</taxon>
        <taxon>Hypoxylon</taxon>
    </lineage>
</organism>
<sequence>MSSSSMSPEAAKSAAAAAEAAAEAHEIYLEERQKVNVEMLIYYAASLSCLIGVFILSFWIRFISVRMGWTRTRNPILRPFIATTRVARKIFIRTLPGFTSVGHAVVVIAYVALNILFTFYDFYLDDYEQSTNYAARFGWMATGNMVLVVFLALKNTPLAFLTAYSYERLNVLHQIAGYTTMLYTILHAAIYTDYFLNNDRVYILQEDVVTAGIVLGFAMLFSVLAGMTLKRFNYELFYIIHVVLFIVIVVTLGLHRPSFNPDQGLYATVIIGAIWFADRLIRFGRLVYNSVNNEATVYALPNGGTRIVLKKPISRARPGKHCYVWLPQIRSSSSWFPMTRAFETHPFTIVASDPMELVINSYSGFTRDLHKYALQNPGGSLRASVEGPYGTDPDPLDFDKVVLVAGGSGATFTFGIAADMLERMAENSTQQIDFIWAVKGQDNLTWFTEHLNNLRNHYHSPKVSLKVHVTRLSSSPLAPGSSSTARTSASGSSTDLVPSAELEKVVDFSTASGQISSAPTPYQSDREEKASQRHIEIPSSTASMVDLPIIVGRPDTEALIRSAVESVGRDQRVLIAACGPDGLIKVVRNVAASCISVDGPAIEVHCEQFGW</sequence>
<dbReference type="Proteomes" id="UP001497680">
    <property type="component" value="Unassembled WGS sequence"/>
</dbReference>
<accession>A0ACC0DBC9</accession>
<comment type="caution">
    <text evidence="1">The sequence shown here is derived from an EMBL/GenBank/DDBJ whole genome shotgun (WGS) entry which is preliminary data.</text>
</comment>
<keyword evidence="2" id="KW-1185">Reference proteome</keyword>